<dbReference type="GeneID" id="89988345"/>
<keyword evidence="3" id="KW-1185">Reference proteome</keyword>
<dbReference type="EMBL" id="CP143807">
    <property type="protein sequence ID" value="WVO20277.1"/>
    <property type="molecule type" value="Genomic_DNA"/>
</dbReference>
<evidence type="ECO:0000256" key="1">
    <source>
        <dbReference type="SAM" id="Coils"/>
    </source>
</evidence>
<accession>A0ABZ2APH3</accession>
<gene>
    <name evidence="2" type="ORF">IAS62_001570</name>
</gene>
<dbReference type="RefSeq" id="XP_064719517.1">
    <property type="nucleotide sequence ID" value="XM_064863445.1"/>
</dbReference>
<evidence type="ECO:0000313" key="2">
    <source>
        <dbReference type="EMBL" id="WVO20277.1"/>
    </source>
</evidence>
<feature type="coiled-coil region" evidence="1">
    <location>
        <begin position="127"/>
        <end position="179"/>
    </location>
</feature>
<proteinExistence type="predicted"/>
<keyword evidence="1" id="KW-0175">Coiled coil</keyword>
<sequence length="213" mass="24432">MADQQLAQASTPTQAMQATIQGGPSTGPIAKDFHKLDLSALKVQTLKLDERDPNNPPTYDELFDENMRLRDFHDTTVPNIFAVASMINDCVDMIKIIEERNLRNEKFINESTRLMTQVQESMAAREATIRETEKQEYDNKMKKLQAKHAAEKRQSRLEIQSLRQKVVRLERRLMDNSSTRIKPILGDVSCTLRHGLYSSFSRGLRCPMDDYGN</sequence>
<reference evidence="2 3" key="1">
    <citation type="submission" date="2024-01" db="EMBL/GenBank/DDBJ databases">
        <title>Comparative genomics of Cryptococcus and Kwoniella reveals pathogenesis evolution and contrasting modes of karyotype evolution via chromosome fusion or intercentromeric recombination.</title>
        <authorList>
            <person name="Coelho M.A."/>
            <person name="David-Palma M."/>
            <person name="Shea T."/>
            <person name="Bowers K."/>
            <person name="McGinley-Smith S."/>
            <person name="Mohammad A.W."/>
            <person name="Gnirke A."/>
            <person name="Yurkov A.M."/>
            <person name="Nowrousian M."/>
            <person name="Sun S."/>
            <person name="Cuomo C.A."/>
            <person name="Heitman J."/>
        </authorList>
    </citation>
    <scope>NUCLEOTIDE SEQUENCE [LARGE SCALE GENOMIC DNA]</scope>
    <source>
        <strain evidence="2 3">7685027</strain>
    </source>
</reference>
<protein>
    <submittedName>
        <fullName evidence="2">Uncharacterized protein</fullName>
    </submittedName>
</protein>
<evidence type="ECO:0000313" key="3">
    <source>
        <dbReference type="Proteomes" id="UP001432216"/>
    </source>
</evidence>
<dbReference type="Proteomes" id="UP001432216">
    <property type="component" value="Chromosome 2"/>
</dbReference>
<name>A0ABZ2APH3_9TREE</name>
<organism evidence="2 3">
    <name type="scientific">Cryptococcus decagattii</name>
    <dbReference type="NCBI Taxonomy" id="1859122"/>
    <lineage>
        <taxon>Eukaryota</taxon>
        <taxon>Fungi</taxon>
        <taxon>Dikarya</taxon>
        <taxon>Basidiomycota</taxon>
        <taxon>Agaricomycotina</taxon>
        <taxon>Tremellomycetes</taxon>
        <taxon>Tremellales</taxon>
        <taxon>Cryptococcaceae</taxon>
        <taxon>Cryptococcus</taxon>
        <taxon>Cryptococcus gattii species complex</taxon>
    </lineage>
</organism>